<proteinExistence type="inferred from homology"/>
<dbReference type="Proteomes" id="UP000824890">
    <property type="component" value="Unassembled WGS sequence"/>
</dbReference>
<dbReference type="PANTHER" id="PTHR10485">
    <property type="entry name" value="MITOCHONDRIAL IMPORT INNER MEMBRANE TRANSLOCASE SUBUNIT TIM-17"/>
    <property type="match status" value="1"/>
</dbReference>
<dbReference type="EMBL" id="JAGKQM010000003">
    <property type="protein sequence ID" value="KAH0931380.1"/>
    <property type="molecule type" value="Genomic_DNA"/>
</dbReference>
<comment type="subcellular location">
    <subcellularLocation>
        <location evidence="1">Mitochondrion inner membrane</location>
        <topology evidence="1">Multi-pass membrane protein</topology>
    </subcellularLocation>
</comment>
<gene>
    <name evidence="8" type="ORF">HID58_008497</name>
</gene>
<evidence type="ECO:0000256" key="3">
    <source>
        <dbReference type="ARBA" id="ARBA00022692"/>
    </source>
</evidence>
<comment type="similarity">
    <text evidence="2">Belongs to the Tim17/Tim22/Tim23 family.</text>
</comment>
<keyword evidence="5" id="KW-1133">Transmembrane helix</keyword>
<dbReference type="Pfam" id="PF02466">
    <property type="entry name" value="Tim17"/>
    <property type="match status" value="1"/>
</dbReference>
<evidence type="ECO:0000313" key="8">
    <source>
        <dbReference type="EMBL" id="KAH0931380.1"/>
    </source>
</evidence>
<dbReference type="PANTHER" id="PTHR10485:SF15">
    <property type="entry name" value="MITOCHONDRIAL IMPORT INNER MEMBRANE TRANSLOCASE SUBUNIT TIM17-3"/>
    <property type="match status" value="1"/>
</dbReference>
<keyword evidence="6" id="KW-0496">Mitochondrion</keyword>
<keyword evidence="3" id="KW-0812">Transmembrane</keyword>
<keyword evidence="9" id="KW-1185">Reference proteome</keyword>
<evidence type="ECO:0000256" key="2">
    <source>
        <dbReference type="ARBA" id="ARBA00008444"/>
    </source>
</evidence>
<evidence type="ECO:0000256" key="1">
    <source>
        <dbReference type="ARBA" id="ARBA00004448"/>
    </source>
</evidence>
<sequence>MKNKKRVMETQKKTREHSLHHIVDDIGAAFGMGAIGGSVVHFIKGTQNSPKGRRFVGGAQAVSMNAPRLFSAFDYTMVYIRKKEDPWNSIVAGAATGGFLSMRQGLAAASRSALMGGLLLALIKGVH</sequence>
<organism evidence="8 9">
    <name type="scientific">Brassica napus</name>
    <name type="common">Rape</name>
    <dbReference type="NCBI Taxonomy" id="3708"/>
    <lineage>
        <taxon>Eukaryota</taxon>
        <taxon>Viridiplantae</taxon>
        <taxon>Streptophyta</taxon>
        <taxon>Embryophyta</taxon>
        <taxon>Tracheophyta</taxon>
        <taxon>Spermatophyta</taxon>
        <taxon>Magnoliopsida</taxon>
        <taxon>eudicotyledons</taxon>
        <taxon>Gunneridae</taxon>
        <taxon>Pentapetalae</taxon>
        <taxon>rosids</taxon>
        <taxon>malvids</taxon>
        <taxon>Brassicales</taxon>
        <taxon>Brassicaceae</taxon>
        <taxon>Brassiceae</taxon>
        <taxon>Brassica</taxon>
    </lineage>
</organism>
<name>A0ABQ8DPS2_BRANA</name>
<evidence type="ECO:0000256" key="4">
    <source>
        <dbReference type="ARBA" id="ARBA00022792"/>
    </source>
</evidence>
<keyword evidence="4" id="KW-0999">Mitochondrion inner membrane</keyword>
<evidence type="ECO:0000256" key="5">
    <source>
        <dbReference type="ARBA" id="ARBA00022989"/>
    </source>
</evidence>
<comment type="caution">
    <text evidence="8">The sequence shown here is derived from an EMBL/GenBank/DDBJ whole genome shotgun (WGS) entry which is preliminary data.</text>
</comment>
<accession>A0ABQ8DPS2</accession>
<evidence type="ECO:0000313" key="9">
    <source>
        <dbReference type="Proteomes" id="UP000824890"/>
    </source>
</evidence>
<evidence type="ECO:0000256" key="6">
    <source>
        <dbReference type="ARBA" id="ARBA00023128"/>
    </source>
</evidence>
<reference evidence="8 9" key="1">
    <citation type="submission" date="2021-05" db="EMBL/GenBank/DDBJ databases">
        <title>Genome Assembly of Synthetic Allotetraploid Brassica napus Reveals Homoeologous Exchanges between Subgenomes.</title>
        <authorList>
            <person name="Davis J.T."/>
        </authorList>
    </citation>
    <scope>NUCLEOTIDE SEQUENCE [LARGE SCALE GENOMIC DNA]</scope>
    <source>
        <strain evidence="9">cv. Da-Ae</strain>
        <tissue evidence="8">Seedling</tissue>
    </source>
</reference>
<protein>
    <submittedName>
        <fullName evidence="8">Uncharacterized protein</fullName>
    </submittedName>
</protein>
<evidence type="ECO:0000256" key="7">
    <source>
        <dbReference type="ARBA" id="ARBA00023136"/>
    </source>
</evidence>
<keyword evidence="7" id="KW-0472">Membrane</keyword>